<protein>
    <submittedName>
        <fullName evidence="2">Uncharacterized protein</fullName>
    </submittedName>
</protein>
<reference evidence="3" key="1">
    <citation type="journal article" date="2014" name="Nat. Genet.">
        <title>Genome of the human hookworm Necator americanus.</title>
        <authorList>
            <person name="Tang Y.T."/>
            <person name="Gao X."/>
            <person name="Rosa B.A."/>
            <person name="Abubucker S."/>
            <person name="Hallsworth-Pepin K."/>
            <person name="Martin J."/>
            <person name="Tyagi R."/>
            <person name="Heizer E."/>
            <person name="Zhang X."/>
            <person name="Bhonagiri-Palsikar V."/>
            <person name="Minx P."/>
            <person name="Warren W.C."/>
            <person name="Wang Q."/>
            <person name="Zhan B."/>
            <person name="Hotez P.J."/>
            <person name="Sternberg P.W."/>
            <person name="Dougall A."/>
            <person name="Gaze S.T."/>
            <person name="Mulvenna J."/>
            <person name="Sotillo J."/>
            <person name="Ranganathan S."/>
            <person name="Rabelo E.M."/>
            <person name="Wilson R.K."/>
            <person name="Felgner P.L."/>
            <person name="Bethony J."/>
            <person name="Hawdon J.M."/>
            <person name="Gasser R.B."/>
            <person name="Loukas A."/>
            <person name="Mitreva M."/>
        </authorList>
    </citation>
    <scope>NUCLEOTIDE SEQUENCE [LARGE SCALE GENOMIC DNA]</scope>
</reference>
<evidence type="ECO:0000256" key="1">
    <source>
        <dbReference type="SAM" id="MobiDB-lite"/>
    </source>
</evidence>
<dbReference type="EMBL" id="KI658934">
    <property type="protein sequence ID" value="ETN80904.1"/>
    <property type="molecule type" value="Genomic_DNA"/>
</dbReference>
<organism evidence="2 3">
    <name type="scientific">Necator americanus</name>
    <name type="common">Human hookworm</name>
    <dbReference type="NCBI Taxonomy" id="51031"/>
    <lineage>
        <taxon>Eukaryota</taxon>
        <taxon>Metazoa</taxon>
        <taxon>Ecdysozoa</taxon>
        <taxon>Nematoda</taxon>
        <taxon>Chromadorea</taxon>
        <taxon>Rhabditida</taxon>
        <taxon>Rhabditina</taxon>
        <taxon>Rhabditomorpha</taxon>
        <taxon>Strongyloidea</taxon>
        <taxon>Ancylostomatidae</taxon>
        <taxon>Bunostominae</taxon>
        <taxon>Necator</taxon>
    </lineage>
</organism>
<dbReference type="AlphaFoldDB" id="W2TH35"/>
<dbReference type="Proteomes" id="UP000053676">
    <property type="component" value="Unassembled WGS sequence"/>
</dbReference>
<dbReference type="KEGG" id="nai:NECAME_02303"/>
<dbReference type="OrthoDB" id="2142533at2759"/>
<evidence type="ECO:0000313" key="3">
    <source>
        <dbReference type="Proteomes" id="UP000053676"/>
    </source>
</evidence>
<proteinExistence type="predicted"/>
<evidence type="ECO:0000313" key="2">
    <source>
        <dbReference type="EMBL" id="ETN80904.1"/>
    </source>
</evidence>
<name>W2TH35_NECAM</name>
<keyword evidence="3" id="KW-1185">Reference proteome</keyword>
<sequence length="59" mass="6441">MSVDILPTTTRRKLSEARQVKLPTITMSEKPTVSFADPPSATLKKTPPLSISPIGYTLQ</sequence>
<gene>
    <name evidence="2" type="ORF">NECAME_02303</name>
</gene>
<feature type="region of interest" description="Disordered" evidence="1">
    <location>
        <begin position="31"/>
        <end position="59"/>
    </location>
</feature>
<accession>W2TH35</accession>